<evidence type="ECO:0000313" key="2">
    <source>
        <dbReference type="EMBL" id="GFD49169.1"/>
    </source>
</evidence>
<protein>
    <submittedName>
        <fullName evidence="2">Uncharacterized protein</fullName>
    </submittedName>
</protein>
<comment type="caution">
    <text evidence="2">The sequence shown here is derived from an EMBL/GenBank/DDBJ whole genome shotgun (WGS) entry which is preliminary data.</text>
</comment>
<feature type="compositionally biased region" description="Basic residues" evidence="1">
    <location>
        <begin position="43"/>
        <end position="53"/>
    </location>
</feature>
<reference evidence="2" key="1">
    <citation type="journal article" date="2019" name="Sci. Rep.">
        <title>Draft genome of Tanacetum cinerariifolium, the natural source of mosquito coil.</title>
        <authorList>
            <person name="Yamashiro T."/>
            <person name="Shiraishi A."/>
            <person name="Satake H."/>
            <person name="Nakayama K."/>
        </authorList>
    </citation>
    <scope>NUCLEOTIDE SEQUENCE</scope>
</reference>
<dbReference type="EMBL" id="BKCJ011736986">
    <property type="protein sequence ID" value="GFD49169.1"/>
    <property type="molecule type" value="Genomic_DNA"/>
</dbReference>
<feature type="non-terminal residue" evidence="2">
    <location>
        <position position="125"/>
    </location>
</feature>
<gene>
    <name evidence="2" type="ORF">Tci_921138</name>
</gene>
<feature type="compositionally biased region" description="Low complexity" evidence="1">
    <location>
        <begin position="54"/>
        <end position="69"/>
    </location>
</feature>
<name>A0A699WQL1_TANCI</name>
<sequence>PAARPENWPAASGGNSIRARPGPPRPGRICGAETRAPAAGRPGSRRPPFRRFQPKSQPGRTAGLQAGARRGSGGAARRAARPWRGGPGAHCFSGTQKPPSGRGRQWLPSRRRGAGAARQWPPLFA</sequence>
<accession>A0A699WQL1</accession>
<feature type="non-terminal residue" evidence="2">
    <location>
        <position position="1"/>
    </location>
</feature>
<organism evidence="2">
    <name type="scientific">Tanacetum cinerariifolium</name>
    <name type="common">Dalmatian daisy</name>
    <name type="synonym">Chrysanthemum cinerariifolium</name>
    <dbReference type="NCBI Taxonomy" id="118510"/>
    <lineage>
        <taxon>Eukaryota</taxon>
        <taxon>Viridiplantae</taxon>
        <taxon>Streptophyta</taxon>
        <taxon>Embryophyta</taxon>
        <taxon>Tracheophyta</taxon>
        <taxon>Spermatophyta</taxon>
        <taxon>Magnoliopsida</taxon>
        <taxon>eudicotyledons</taxon>
        <taxon>Gunneridae</taxon>
        <taxon>Pentapetalae</taxon>
        <taxon>asterids</taxon>
        <taxon>campanulids</taxon>
        <taxon>Asterales</taxon>
        <taxon>Asteraceae</taxon>
        <taxon>Asteroideae</taxon>
        <taxon>Anthemideae</taxon>
        <taxon>Anthemidinae</taxon>
        <taxon>Tanacetum</taxon>
    </lineage>
</organism>
<proteinExistence type="predicted"/>
<feature type="region of interest" description="Disordered" evidence="1">
    <location>
        <begin position="1"/>
        <end position="125"/>
    </location>
</feature>
<evidence type="ECO:0000256" key="1">
    <source>
        <dbReference type="SAM" id="MobiDB-lite"/>
    </source>
</evidence>
<dbReference type="AlphaFoldDB" id="A0A699WQL1"/>